<dbReference type="Pfam" id="PF07196">
    <property type="entry name" value="Flagellin_IN"/>
    <property type="match status" value="1"/>
</dbReference>
<keyword evidence="8" id="KW-1185">Reference proteome</keyword>
<evidence type="ECO:0000259" key="6">
    <source>
        <dbReference type="Pfam" id="PF00700"/>
    </source>
</evidence>
<dbReference type="InterPro" id="IPR001492">
    <property type="entry name" value="Flagellin"/>
</dbReference>
<dbReference type="InterPro" id="IPR042187">
    <property type="entry name" value="Flagellin_C_sub2"/>
</dbReference>
<dbReference type="InterPro" id="IPR046358">
    <property type="entry name" value="Flagellin_C"/>
</dbReference>
<dbReference type="AlphaFoldDB" id="A0A1T2LAI8"/>
<keyword evidence="5" id="KW-0975">Bacterial flagellum</keyword>
<dbReference type="Gene3D" id="2.30.220.10">
    <property type="entry name" value="f41 fragment of flagellin, C-terminal domain"/>
    <property type="match status" value="1"/>
</dbReference>
<keyword evidence="4" id="KW-0964">Secreted</keyword>
<dbReference type="Gene3D" id="1.20.1330.10">
    <property type="entry name" value="f41 fragment of flagellin, N-terminal domain"/>
    <property type="match status" value="1"/>
</dbReference>
<reference evidence="7 8" key="1">
    <citation type="submission" date="2016-11" db="EMBL/GenBank/DDBJ databases">
        <title>Mixed transmission modes and dynamic genome evolution in an obligate animal-bacterial symbiosis.</title>
        <authorList>
            <person name="Russell S.L."/>
            <person name="Corbett-Detig R.B."/>
            <person name="Cavanaugh C.M."/>
        </authorList>
    </citation>
    <scope>NUCLEOTIDE SEQUENCE [LARGE SCALE GENOMIC DNA]</scope>
    <source>
        <strain evidence="7">Sveles-Q1</strain>
    </source>
</reference>
<dbReference type="EMBL" id="MPRL01000002">
    <property type="protein sequence ID" value="OOZ42115.1"/>
    <property type="molecule type" value="Genomic_DNA"/>
</dbReference>
<dbReference type="Proteomes" id="UP000191110">
    <property type="component" value="Unassembled WGS sequence"/>
</dbReference>
<evidence type="ECO:0000313" key="8">
    <source>
        <dbReference type="Proteomes" id="UP000191110"/>
    </source>
</evidence>
<comment type="subcellular location">
    <subcellularLocation>
        <location evidence="1">Bacterial flagellum</location>
    </subcellularLocation>
    <subcellularLocation>
        <location evidence="2">Secreted</location>
    </subcellularLocation>
</comment>
<dbReference type="Gene3D" id="6.10.10.10">
    <property type="entry name" value="Flagellar export chaperone, C-terminal domain"/>
    <property type="match status" value="1"/>
</dbReference>
<gene>
    <name evidence="7" type="ORF">BOW53_00605</name>
</gene>
<evidence type="ECO:0000256" key="1">
    <source>
        <dbReference type="ARBA" id="ARBA00004365"/>
    </source>
</evidence>
<name>A0A1T2LAI8_9GAMM</name>
<feature type="non-terminal residue" evidence="7">
    <location>
        <position position="1"/>
    </location>
</feature>
<dbReference type="GO" id="GO:0005198">
    <property type="term" value="F:structural molecule activity"/>
    <property type="evidence" value="ECO:0007669"/>
    <property type="project" value="InterPro"/>
</dbReference>
<dbReference type="Gene3D" id="2.170.280.10">
    <property type="entry name" value="f41 fragment of flagellin, middle domain"/>
    <property type="match status" value="1"/>
</dbReference>
<evidence type="ECO:0000256" key="2">
    <source>
        <dbReference type="ARBA" id="ARBA00004613"/>
    </source>
</evidence>
<organism evidence="7 8">
    <name type="scientific">Solemya pervernicosa gill symbiont</name>
    <dbReference type="NCBI Taxonomy" id="642797"/>
    <lineage>
        <taxon>Bacteria</taxon>
        <taxon>Pseudomonadati</taxon>
        <taxon>Pseudomonadota</taxon>
        <taxon>Gammaproteobacteria</taxon>
        <taxon>sulfur-oxidizing symbionts</taxon>
    </lineage>
</organism>
<feature type="domain" description="Flagellin C-terminal" evidence="6">
    <location>
        <begin position="334"/>
        <end position="419"/>
    </location>
</feature>
<protein>
    <recommendedName>
        <fullName evidence="6">Flagellin C-terminal domain-containing protein</fullName>
    </recommendedName>
</protein>
<dbReference type="Pfam" id="PF00700">
    <property type="entry name" value="Flagellin_C"/>
    <property type="match status" value="1"/>
</dbReference>
<evidence type="ECO:0000313" key="7">
    <source>
        <dbReference type="EMBL" id="OOZ42115.1"/>
    </source>
</evidence>
<evidence type="ECO:0000256" key="5">
    <source>
        <dbReference type="ARBA" id="ARBA00023143"/>
    </source>
</evidence>
<dbReference type="SUPFAM" id="SSF64518">
    <property type="entry name" value="Phase 1 flagellin"/>
    <property type="match status" value="1"/>
</dbReference>
<dbReference type="InterPro" id="IPR010810">
    <property type="entry name" value="Flagellin_hook_IN_motif"/>
</dbReference>
<dbReference type="RefSeq" id="WP_330359754.1">
    <property type="nucleotide sequence ID" value="NZ_MPRL01000002.1"/>
</dbReference>
<dbReference type="PANTHER" id="PTHR42792:SF2">
    <property type="entry name" value="FLAGELLIN"/>
    <property type="match status" value="1"/>
</dbReference>
<dbReference type="GO" id="GO:0005576">
    <property type="term" value="C:extracellular region"/>
    <property type="evidence" value="ECO:0007669"/>
    <property type="project" value="UniProtKB-SubCell"/>
</dbReference>
<sequence length="420" mass="41406">QNGGAAGSGVGVDLTVSGGTSAGNDTFVFDNALDSEVYTGTVANSDVDFAGTSIGEGAATDSAIQVSEIDLVMADGVNIQSDGAIGATSVLNAAADTAAAQSTYGAADTTAGNNVEAQTLTISGQAESSVEVGANDSAKTIATLVNAVADSTGVSATATTTATLSALDTDGVVSFSLNGSNVSANVTTTDLTNLSDAINDKSGATGVIAKLSLDKASITLEHDTGEDMAISTFDSSAAVDGASGTEVSMTLSGGTGTSDVVLQNGGVNAGTRDSTVVGGEVEFKSTAGYFSVESNTAEGSGGVFQGTAGDLKASANETVSTIDISSVVGSNDAIDIVDGALARVDAIRADLGAVQNRFETTITNLQTSSENLSAARSRIQDTDFAAETAALTRSQILQQAGVAMLAQANSVPQLVLSLLG</sequence>
<comment type="similarity">
    <text evidence="3">Belongs to the bacterial flagellin family.</text>
</comment>
<dbReference type="GO" id="GO:0009288">
    <property type="term" value="C:bacterial-type flagellum"/>
    <property type="evidence" value="ECO:0007669"/>
    <property type="project" value="UniProtKB-SubCell"/>
</dbReference>
<evidence type="ECO:0000256" key="4">
    <source>
        <dbReference type="ARBA" id="ARBA00022525"/>
    </source>
</evidence>
<comment type="caution">
    <text evidence="7">The sequence shown here is derived from an EMBL/GenBank/DDBJ whole genome shotgun (WGS) entry which is preliminary data.</text>
</comment>
<proteinExistence type="inferred from homology"/>
<dbReference type="PANTHER" id="PTHR42792">
    <property type="entry name" value="FLAGELLIN"/>
    <property type="match status" value="1"/>
</dbReference>
<accession>A0A1T2LAI8</accession>
<evidence type="ECO:0000256" key="3">
    <source>
        <dbReference type="ARBA" id="ARBA00005709"/>
    </source>
</evidence>